<reference evidence="1" key="2">
    <citation type="journal article" date="2015" name="Fish Shellfish Immunol.">
        <title>Early steps in the European eel (Anguilla anguilla)-Vibrio vulnificus interaction in the gills: Role of the RtxA13 toxin.</title>
        <authorList>
            <person name="Callol A."/>
            <person name="Pajuelo D."/>
            <person name="Ebbesson L."/>
            <person name="Teles M."/>
            <person name="MacKenzie S."/>
            <person name="Amaro C."/>
        </authorList>
    </citation>
    <scope>NUCLEOTIDE SEQUENCE</scope>
</reference>
<reference evidence="1" key="1">
    <citation type="submission" date="2014-11" db="EMBL/GenBank/DDBJ databases">
        <authorList>
            <person name="Amaro Gonzalez C."/>
        </authorList>
    </citation>
    <scope>NUCLEOTIDE SEQUENCE</scope>
</reference>
<dbReference type="AlphaFoldDB" id="A0A0E9PV19"/>
<dbReference type="EMBL" id="GBXM01100248">
    <property type="protein sequence ID" value="JAH08329.1"/>
    <property type="molecule type" value="Transcribed_RNA"/>
</dbReference>
<protein>
    <submittedName>
        <fullName evidence="1">Uncharacterized protein</fullName>
    </submittedName>
</protein>
<proteinExistence type="predicted"/>
<evidence type="ECO:0000313" key="1">
    <source>
        <dbReference type="EMBL" id="JAH08329.1"/>
    </source>
</evidence>
<accession>A0A0E9PV19</accession>
<name>A0A0E9PV19_ANGAN</name>
<sequence length="20" mass="2460">MVGFVRSSVKNRIFLFLLFW</sequence>
<organism evidence="1">
    <name type="scientific">Anguilla anguilla</name>
    <name type="common">European freshwater eel</name>
    <name type="synonym">Muraena anguilla</name>
    <dbReference type="NCBI Taxonomy" id="7936"/>
    <lineage>
        <taxon>Eukaryota</taxon>
        <taxon>Metazoa</taxon>
        <taxon>Chordata</taxon>
        <taxon>Craniata</taxon>
        <taxon>Vertebrata</taxon>
        <taxon>Euteleostomi</taxon>
        <taxon>Actinopterygii</taxon>
        <taxon>Neopterygii</taxon>
        <taxon>Teleostei</taxon>
        <taxon>Anguilliformes</taxon>
        <taxon>Anguillidae</taxon>
        <taxon>Anguilla</taxon>
    </lineage>
</organism>